<dbReference type="InterPro" id="IPR009057">
    <property type="entry name" value="Homeodomain-like_sf"/>
</dbReference>
<organism evidence="2 3">
    <name type="scientific">Streptomyces milbemycinicus</name>
    <dbReference type="NCBI Taxonomy" id="476552"/>
    <lineage>
        <taxon>Bacteria</taxon>
        <taxon>Bacillati</taxon>
        <taxon>Actinomycetota</taxon>
        <taxon>Actinomycetes</taxon>
        <taxon>Kitasatosporales</taxon>
        <taxon>Streptomycetaceae</taxon>
        <taxon>Streptomyces</taxon>
    </lineage>
</organism>
<gene>
    <name evidence="2" type="ORF">ACI2L5_51180</name>
</gene>
<evidence type="ECO:0000259" key="1">
    <source>
        <dbReference type="PROSITE" id="PS50994"/>
    </source>
</evidence>
<dbReference type="RefSeq" id="WP_404749188.1">
    <property type="nucleotide sequence ID" value="NZ_JBJDQH010000048.1"/>
</dbReference>
<dbReference type="Pfam" id="PF13565">
    <property type="entry name" value="HTH_32"/>
    <property type="match status" value="1"/>
</dbReference>
<comment type="caution">
    <text evidence="2">The sequence shown here is derived from an EMBL/GenBank/DDBJ whole genome shotgun (WGS) entry which is preliminary data.</text>
</comment>
<protein>
    <submittedName>
        <fullName evidence="2">Integrase core domain-containing protein</fullName>
    </submittedName>
</protein>
<dbReference type="InterPro" id="IPR012337">
    <property type="entry name" value="RNaseH-like_sf"/>
</dbReference>
<name>A0ABW8M7D9_9ACTN</name>
<dbReference type="Proteomes" id="UP001620295">
    <property type="component" value="Unassembled WGS sequence"/>
</dbReference>
<dbReference type="SUPFAM" id="SSF46689">
    <property type="entry name" value="Homeodomain-like"/>
    <property type="match status" value="1"/>
</dbReference>
<sequence>MSDRDKDAEILVLRHQVTVLERQLGGDRVRFTPSDRAFLAALLHRLPLPVLRRVRLLVRPDTVVRWRRDLARRRHVALSRPKRPGRPRTVRSIRILVLRLARENPQWGYRRLHGELLVLGVKVAASTVWKILKDAGVDPAPDRSSSTWADFLRFQADALLACDFFEAVTLSGARMYVLVVIEHSSRRIRILGATAHPTASWVIQAAKNLVMDLEDVGCRARFMIRDRDGKFPVLFDAVLKGTGIEVVLTGIQMPRMNSIMERWVQTCRHELLDRTLIWNQRHLLHALREFEEFYNSHRPHQGIANARPLHPLPTPIDDPDKLSHLDIRRHDRLGGILHEYRHAA</sequence>
<dbReference type="Gene3D" id="3.30.420.10">
    <property type="entry name" value="Ribonuclease H-like superfamily/Ribonuclease H"/>
    <property type="match status" value="1"/>
</dbReference>
<accession>A0ABW8M7D9</accession>
<dbReference type="EMBL" id="JBJDQH010000048">
    <property type="protein sequence ID" value="MFK4273159.1"/>
    <property type="molecule type" value="Genomic_DNA"/>
</dbReference>
<dbReference type="InterPro" id="IPR036397">
    <property type="entry name" value="RNaseH_sf"/>
</dbReference>
<dbReference type="Pfam" id="PF13683">
    <property type="entry name" value="rve_3"/>
    <property type="match status" value="1"/>
</dbReference>
<keyword evidence="3" id="KW-1185">Reference proteome</keyword>
<evidence type="ECO:0000313" key="2">
    <source>
        <dbReference type="EMBL" id="MFK4273159.1"/>
    </source>
</evidence>
<reference evidence="2 3" key="1">
    <citation type="submission" date="2024-11" db="EMBL/GenBank/DDBJ databases">
        <title>The Natural Products Discovery Center: Release of the First 8490 Sequenced Strains for Exploring Actinobacteria Biosynthetic Diversity.</title>
        <authorList>
            <person name="Kalkreuter E."/>
            <person name="Kautsar S.A."/>
            <person name="Yang D."/>
            <person name="Bader C.D."/>
            <person name="Teijaro C.N."/>
            <person name="Fluegel L."/>
            <person name="Davis C.M."/>
            <person name="Simpson J.R."/>
            <person name="Lauterbach L."/>
            <person name="Steele A.D."/>
            <person name="Gui C."/>
            <person name="Meng S."/>
            <person name="Li G."/>
            <person name="Viehrig K."/>
            <person name="Ye F."/>
            <person name="Su P."/>
            <person name="Kiefer A.F."/>
            <person name="Nichols A."/>
            <person name="Cepeda A.J."/>
            <person name="Yan W."/>
            <person name="Fan B."/>
            <person name="Jiang Y."/>
            <person name="Adhikari A."/>
            <person name="Zheng C.-J."/>
            <person name="Schuster L."/>
            <person name="Cowan T.M."/>
            <person name="Smanski M.J."/>
            <person name="Chevrette M.G."/>
            <person name="De Carvalho L.P.S."/>
            <person name="Shen B."/>
        </authorList>
    </citation>
    <scope>NUCLEOTIDE SEQUENCE [LARGE SCALE GENOMIC DNA]</scope>
    <source>
        <strain evidence="2 3">NPDC020863</strain>
    </source>
</reference>
<dbReference type="PROSITE" id="PS50994">
    <property type="entry name" value="INTEGRASE"/>
    <property type="match status" value="1"/>
</dbReference>
<evidence type="ECO:0000313" key="3">
    <source>
        <dbReference type="Proteomes" id="UP001620295"/>
    </source>
</evidence>
<dbReference type="InterPro" id="IPR001584">
    <property type="entry name" value="Integrase_cat-core"/>
</dbReference>
<feature type="domain" description="Integrase catalytic" evidence="1">
    <location>
        <begin position="137"/>
        <end position="316"/>
    </location>
</feature>
<dbReference type="SUPFAM" id="SSF53098">
    <property type="entry name" value="Ribonuclease H-like"/>
    <property type="match status" value="1"/>
</dbReference>
<proteinExistence type="predicted"/>